<evidence type="ECO:0000259" key="1">
    <source>
        <dbReference type="Pfam" id="PF03070"/>
    </source>
</evidence>
<dbReference type="InterPro" id="IPR004305">
    <property type="entry name" value="Thiaminase-2/PQQC"/>
</dbReference>
<dbReference type="PANTHER" id="PTHR43198">
    <property type="entry name" value="BIFUNCTIONAL TH2 PROTEIN"/>
    <property type="match status" value="1"/>
</dbReference>
<dbReference type="InterPro" id="IPR016084">
    <property type="entry name" value="Haem_Oase-like_multi-hlx"/>
</dbReference>
<dbReference type="SUPFAM" id="SSF56784">
    <property type="entry name" value="HAD-like"/>
    <property type="match status" value="1"/>
</dbReference>
<dbReference type="Pfam" id="PF03070">
    <property type="entry name" value="TENA_THI-4"/>
    <property type="match status" value="2"/>
</dbReference>
<reference evidence="2" key="1">
    <citation type="journal article" date="2023" name="GigaByte">
        <title>Genome assembly of the bearded iris, Iris pallida Lam.</title>
        <authorList>
            <person name="Bruccoleri R.E."/>
            <person name="Oakeley E.J."/>
            <person name="Faust A.M.E."/>
            <person name="Altorfer M."/>
            <person name="Dessus-Babus S."/>
            <person name="Burckhardt D."/>
            <person name="Oertli M."/>
            <person name="Naumann U."/>
            <person name="Petersen F."/>
            <person name="Wong J."/>
        </authorList>
    </citation>
    <scope>NUCLEOTIDE SEQUENCE</scope>
    <source>
        <strain evidence="2">GSM-AAB239-AS_SAM_17_03QT</strain>
    </source>
</reference>
<dbReference type="Gene3D" id="1.20.910.10">
    <property type="entry name" value="Heme oxygenase-like"/>
    <property type="match status" value="1"/>
</dbReference>
<feature type="domain" description="Thiaminase-2/PQQC" evidence="1">
    <location>
        <begin position="194"/>
        <end position="281"/>
    </location>
</feature>
<organism evidence="2 3">
    <name type="scientific">Iris pallida</name>
    <name type="common">Sweet iris</name>
    <dbReference type="NCBI Taxonomy" id="29817"/>
    <lineage>
        <taxon>Eukaryota</taxon>
        <taxon>Viridiplantae</taxon>
        <taxon>Streptophyta</taxon>
        <taxon>Embryophyta</taxon>
        <taxon>Tracheophyta</taxon>
        <taxon>Spermatophyta</taxon>
        <taxon>Magnoliopsida</taxon>
        <taxon>Liliopsida</taxon>
        <taxon>Asparagales</taxon>
        <taxon>Iridaceae</taxon>
        <taxon>Iridoideae</taxon>
        <taxon>Irideae</taxon>
        <taxon>Iris</taxon>
    </lineage>
</organism>
<reference evidence="2" key="2">
    <citation type="submission" date="2023-04" db="EMBL/GenBank/DDBJ databases">
        <authorList>
            <person name="Bruccoleri R.E."/>
            <person name="Oakeley E.J."/>
            <person name="Faust A.-M."/>
            <person name="Dessus-Babus S."/>
            <person name="Altorfer M."/>
            <person name="Burckhardt D."/>
            <person name="Oertli M."/>
            <person name="Naumann U."/>
            <person name="Petersen F."/>
            <person name="Wong J."/>
        </authorList>
    </citation>
    <scope>NUCLEOTIDE SEQUENCE</scope>
    <source>
        <strain evidence="2">GSM-AAB239-AS_SAM_17_03QT</strain>
        <tissue evidence="2">Leaf</tissue>
    </source>
</reference>
<dbReference type="InterPro" id="IPR023214">
    <property type="entry name" value="HAD_sf"/>
</dbReference>
<dbReference type="EMBL" id="JANAVB010044620">
    <property type="protein sequence ID" value="KAJ6791124.1"/>
    <property type="molecule type" value="Genomic_DNA"/>
</dbReference>
<gene>
    <name evidence="2" type="ORF">M6B38_245640</name>
</gene>
<dbReference type="SUPFAM" id="SSF48613">
    <property type="entry name" value="Heme oxygenase-like"/>
    <property type="match status" value="1"/>
</dbReference>
<evidence type="ECO:0000313" key="2">
    <source>
        <dbReference type="EMBL" id="KAJ6791124.1"/>
    </source>
</evidence>
<sequence length="604" mass="67538">MRFLSPFSLLPNPNFLLRPKPNPNFLILRSLNRHRDLHLRSDPSPTGAPMMAPAVEEGSAARRFWSRSAKEAVLAAYTPFLVGLAAGNLEIGDFRRYIAQKSHFLRTSAKAYEMAAEYADDDDDKAAILDLKKGLKMHSSDLEDWGVDPEKEIVLEPATVKYTNFLLATAQGKFEGGKGAGKIVTPFEKTKIAAYAVGAMTPCMRLYSHLGKEMASLLPQHGSHSYKKWIDKYSSNDFEAAAVQTEELLDKLSDVLTGEELDFIEKLYRQAMKLEIEFFAAQPITQPAVVPLTKLHDPSKRLFLFSDFDLTCTVVDSSSILAEIAILTASKADQKGDQGLGDVRKTSSSMRSSWEALSRQYTEEYEKCIEELLLKEEVTEFDYNGLYNGLEYLSNFEKRANLRVVESGMLRGVNLDDIKRAGERLKFHDGCSEFFQKIVKKKESMSIEFHLLSYCWCADLIRSAFSTVGCLSDMIIHSNEFNFEESVSTGEIVRRMESPIDKVEAFMDIVNEQNGGTQMSVYIGDSVGDLLCLLKADVGIVVGESESLRKVGKQFGVSFVPLYPALVMKQRQLVDKDTTVWKGLSGVLYTASSWTEIEAFLLGA</sequence>
<dbReference type="Gene3D" id="3.40.50.1000">
    <property type="entry name" value="HAD superfamily/HAD-like"/>
    <property type="match status" value="1"/>
</dbReference>
<proteinExistence type="predicted"/>
<dbReference type="AlphaFoldDB" id="A0AAX6DH94"/>
<dbReference type="FunFam" id="1.20.910.10:FF:000006">
    <property type="entry name" value="Bifunctional TH2 protein, mitochondrial"/>
    <property type="match status" value="1"/>
</dbReference>
<dbReference type="GO" id="GO:0005829">
    <property type="term" value="C:cytosol"/>
    <property type="evidence" value="ECO:0007669"/>
    <property type="project" value="TreeGrafter"/>
</dbReference>
<dbReference type="Proteomes" id="UP001140949">
    <property type="component" value="Unassembled WGS sequence"/>
</dbReference>
<dbReference type="InterPro" id="IPR050967">
    <property type="entry name" value="Thiamine_Salvage_TenA"/>
</dbReference>
<comment type="caution">
    <text evidence="2">The sequence shown here is derived from an EMBL/GenBank/DDBJ whole genome shotgun (WGS) entry which is preliminary data.</text>
</comment>
<name>A0AAX6DH94_IRIPA</name>
<evidence type="ECO:0000313" key="3">
    <source>
        <dbReference type="Proteomes" id="UP001140949"/>
    </source>
</evidence>
<feature type="domain" description="Thiaminase-2/PQQC" evidence="1">
    <location>
        <begin position="79"/>
        <end position="172"/>
    </location>
</feature>
<dbReference type="InterPro" id="IPR036412">
    <property type="entry name" value="HAD-like_sf"/>
</dbReference>
<protein>
    <submittedName>
        <fullName evidence="2">Bifunctional TH2 protein, mitochondrial-like</fullName>
    </submittedName>
</protein>
<dbReference type="GO" id="GO:0006772">
    <property type="term" value="P:thiamine metabolic process"/>
    <property type="evidence" value="ECO:0007669"/>
    <property type="project" value="UniProtKB-ARBA"/>
</dbReference>
<dbReference type="CDD" id="cd19368">
    <property type="entry name" value="TenA_C_AtTH2-like"/>
    <property type="match status" value="1"/>
</dbReference>
<accession>A0AAX6DH94</accession>
<dbReference type="PANTHER" id="PTHR43198:SF2">
    <property type="entry name" value="SI:CH1073-67J19.1-RELATED"/>
    <property type="match status" value="1"/>
</dbReference>
<keyword evidence="3" id="KW-1185">Reference proteome</keyword>